<dbReference type="Proteomes" id="UP000722989">
    <property type="component" value="Unassembled WGS sequence"/>
</dbReference>
<gene>
    <name evidence="2" type="ORF">HC031_08790</name>
</gene>
<sequence length="119" mass="11899">MSRSKGFVTGLVIAGLLALGDITTPITSDGEHPPLAIGLVIAAIGLLTVAGIVLAWRGRRGGVTTIVVTRLLAAVTAVPAFIADGVPAPARIVAAVGIVITLLAVALVAPQLRRQPAVA</sequence>
<feature type="transmembrane region" description="Helical" evidence="1">
    <location>
        <begin position="88"/>
        <end position="109"/>
    </location>
</feature>
<evidence type="ECO:0000313" key="3">
    <source>
        <dbReference type="Proteomes" id="UP000722989"/>
    </source>
</evidence>
<keyword evidence="3" id="KW-1185">Reference proteome</keyword>
<feature type="transmembrane region" description="Helical" evidence="1">
    <location>
        <begin position="63"/>
        <end position="82"/>
    </location>
</feature>
<proteinExistence type="predicted"/>
<evidence type="ECO:0000256" key="1">
    <source>
        <dbReference type="SAM" id="Phobius"/>
    </source>
</evidence>
<feature type="transmembrane region" description="Helical" evidence="1">
    <location>
        <begin position="36"/>
        <end position="56"/>
    </location>
</feature>
<comment type="caution">
    <text evidence="2">The sequence shown here is derived from an EMBL/GenBank/DDBJ whole genome shotgun (WGS) entry which is preliminary data.</text>
</comment>
<accession>A0ABX0XUV9</accession>
<name>A0ABX0XUV9_9ACTN</name>
<dbReference type="RefSeq" id="WP_167924695.1">
    <property type="nucleotide sequence ID" value="NZ_JAATVY010000004.1"/>
</dbReference>
<keyword evidence="1" id="KW-1133">Transmembrane helix</keyword>
<keyword evidence="1" id="KW-0812">Transmembrane</keyword>
<evidence type="ECO:0008006" key="4">
    <source>
        <dbReference type="Google" id="ProtNLM"/>
    </source>
</evidence>
<dbReference type="EMBL" id="JAATVY010000004">
    <property type="protein sequence ID" value="NJC69816.1"/>
    <property type="molecule type" value="Genomic_DNA"/>
</dbReference>
<evidence type="ECO:0000313" key="2">
    <source>
        <dbReference type="EMBL" id="NJC69816.1"/>
    </source>
</evidence>
<organism evidence="2 3">
    <name type="scientific">Planosporangium thailandense</name>
    <dbReference type="NCBI Taxonomy" id="765197"/>
    <lineage>
        <taxon>Bacteria</taxon>
        <taxon>Bacillati</taxon>
        <taxon>Actinomycetota</taxon>
        <taxon>Actinomycetes</taxon>
        <taxon>Micromonosporales</taxon>
        <taxon>Micromonosporaceae</taxon>
        <taxon>Planosporangium</taxon>
    </lineage>
</organism>
<reference evidence="2 3" key="1">
    <citation type="submission" date="2020-03" db="EMBL/GenBank/DDBJ databases">
        <title>WGS of the type strain of Planosporangium spp.</title>
        <authorList>
            <person name="Thawai C."/>
        </authorList>
    </citation>
    <scope>NUCLEOTIDE SEQUENCE [LARGE SCALE GENOMIC DNA]</scope>
    <source>
        <strain evidence="2 3">TBRC 5610</strain>
    </source>
</reference>
<keyword evidence="1" id="KW-0472">Membrane</keyword>
<protein>
    <recommendedName>
        <fullName evidence="4">Integral membrane protein</fullName>
    </recommendedName>
</protein>